<keyword evidence="3" id="KW-1185">Reference proteome</keyword>
<comment type="caution">
    <text evidence="2">The sequence shown here is derived from an EMBL/GenBank/DDBJ whole genome shotgun (WGS) entry which is preliminary data.</text>
</comment>
<dbReference type="PANTHER" id="PTHR43072">
    <property type="entry name" value="N-ACETYLTRANSFERASE"/>
    <property type="match status" value="1"/>
</dbReference>
<evidence type="ECO:0000259" key="1">
    <source>
        <dbReference type="PROSITE" id="PS51186"/>
    </source>
</evidence>
<dbReference type="InterPro" id="IPR016181">
    <property type="entry name" value="Acyl_CoA_acyltransferase"/>
</dbReference>
<dbReference type="AlphaFoldDB" id="A0A972K1R6"/>
<name>A0A972K1R6_9BACL</name>
<dbReference type="SUPFAM" id="SSF55729">
    <property type="entry name" value="Acyl-CoA N-acyltransferases (Nat)"/>
    <property type="match status" value="1"/>
</dbReference>
<feature type="domain" description="N-acetyltransferase" evidence="1">
    <location>
        <begin position="139"/>
        <end position="269"/>
    </location>
</feature>
<dbReference type="InterPro" id="IPR056935">
    <property type="entry name" value="Rv0428c-like_C"/>
</dbReference>
<organism evidence="2 3">
    <name type="scientific">Paenibacillus foliorum</name>
    <dbReference type="NCBI Taxonomy" id="2654974"/>
    <lineage>
        <taxon>Bacteria</taxon>
        <taxon>Bacillati</taxon>
        <taxon>Bacillota</taxon>
        <taxon>Bacilli</taxon>
        <taxon>Bacillales</taxon>
        <taxon>Paenibacillaceae</taxon>
        <taxon>Paenibacillus</taxon>
    </lineage>
</organism>
<gene>
    <name evidence="2" type="ORF">GC093_27640</name>
</gene>
<dbReference type="GO" id="GO:0016747">
    <property type="term" value="F:acyltransferase activity, transferring groups other than amino-acyl groups"/>
    <property type="evidence" value="ECO:0007669"/>
    <property type="project" value="InterPro"/>
</dbReference>
<dbReference type="CDD" id="cd04301">
    <property type="entry name" value="NAT_SF"/>
    <property type="match status" value="1"/>
</dbReference>
<accession>A0A972K1R6</accession>
<dbReference type="InterPro" id="IPR000182">
    <property type="entry name" value="GNAT_dom"/>
</dbReference>
<dbReference type="Proteomes" id="UP000641588">
    <property type="component" value="Unassembled WGS sequence"/>
</dbReference>
<reference evidence="2" key="1">
    <citation type="submission" date="2019-10" db="EMBL/GenBank/DDBJ databases">
        <title>Description of Paenibacillus glebae sp. nov.</title>
        <authorList>
            <person name="Carlier A."/>
            <person name="Qi S."/>
        </authorList>
    </citation>
    <scope>NUCLEOTIDE SEQUENCE</scope>
    <source>
        <strain evidence="2">LMG 31456</strain>
    </source>
</reference>
<protein>
    <submittedName>
        <fullName evidence="2">GNAT family N-acetyltransferase</fullName>
    </submittedName>
</protein>
<dbReference type="EMBL" id="WHOD01000105">
    <property type="protein sequence ID" value="NOU96969.1"/>
    <property type="molecule type" value="Genomic_DNA"/>
</dbReference>
<proteinExistence type="predicted"/>
<dbReference type="PROSITE" id="PS51186">
    <property type="entry name" value="GNAT"/>
    <property type="match status" value="1"/>
</dbReference>
<evidence type="ECO:0000313" key="2">
    <source>
        <dbReference type="EMBL" id="NOU96969.1"/>
    </source>
</evidence>
<sequence length="269" mass="30816">MKWTVHHMYFQKNSLTNRTDELIIQIEKLALNTWPAASTFTSEHWIYRASGGITKRANSVWTAAGDFFPEGDWLAEAVRFYSFHGLPVRYHISDASPKQLDNLLEAHGYLKETPCSVMIAQSDVVIKKTLSESDHHFHVTVRSQHKDEWLTHFLKMEGFGEERRTFYNKLFADIEPQKGFFTLELDGLCVAVGSSIVENGWAGFINVAVNPELRGRGIGRIILHELAVWSRNHGADGLYLQVINDNEPALKLYSKAGFTPLYQYHYRIK</sequence>
<dbReference type="Gene3D" id="3.40.630.30">
    <property type="match status" value="1"/>
</dbReference>
<dbReference type="PANTHER" id="PTHR43072:SF60">
    <property type="entry name" value="L-2,4-DIAMINOBUTYRIC ACID ACETYLTRANSFERASE"/>
    <property type="match status" value="1"/>
</dbReference>
<evidence type="ECO:0000313" key="3">
    <source>
        <dbReference type="Proteomes" id="UP000641588"/>
    </source>
</evidence>
<dbReference type="Pfam" id="PF24553">
    <property type="entry name" value="Rv0428c_C"/>
    <property type="match status" value="1"/>
</dbReference>